<comment type="caution">
    <text evidence="2">The sequence shown here is derived from an EMBL/GenBank/DDBJ whole genome shotgun (WGS) entry which is preliminary data.</text>
</comment>
<organism evidence="2 3">
    <name type="scientific">Suillus placidus</name>
    <dbReference type="NCBI Taxonomy" id="48579"/>
    <lineage>
        <taxon>Eukaryota</taxon>
        <taxon>Fungi</taxon>
        <taxon>Dikarya</taxon>
        <taxon>Basidiomycota</taxon>
        <taxon>Agaricomycotina</taxon>
        <taxon>Agaricomycetes</taxon>
        <taxon>Agaricomycetidae</taxon>
        <taxon>Boletales</taxon>
        <taxon>Suillineae</taxon>
        <taxon>Suillaceae</taxon>
        <taxon>Suillus</taxon>
    </lineage>
</organism>
<evidence type="ECO:0000313" key="3">
    <source>
        <dbReference type="Proteomes" id="UP000714275"/>
    </source>
</evidence>
<evidence type="ECO:0000313" key="2">
    <source>
        <dbReference type="EMBL" id="KAG1778087.1"/>
    </source>
</evidence>
<dbReference type="Gene3D" id="3.60.130.30">
    <property type="match status" value="1"/>
</dbReference>
<name>A0A9P6ZWN4_9AGAM</name>
<keyword evidence="3" id="KW-1185">Reference proteome</keyword>
<dbReference type="Proteomes" id="UP000714275">
    <property type="component" value="Unassembled WGS sequence"/>
</dbReference>
<gene>
    <name evidence="2" type="ORF">EV702DRAFT_1196503</name>
</gene>
<evidence type="ECO:0000256" key="1">
    <source>
        <dbReference type="SAM" id="MobiDB-lite"/>
    </source>
</evidence>
<feature type="compositionally biased region" description="Basic and acidic residues" evidence="1">
    <location>
        <begin position="135"/>
        <end position="144"/>
    </location>
</feature>
<proteinExistence type="predicted"/>
<dbReference type="AlphaFoldDB" id="A0A9P6ZWN4"/>
<protein>
    <submittedName>
        <fullName evidence="2">Uncharacterized protein</fullName>
    </submittedName>
</protein>
<reference evidence="2" key="1">
    <citation type="journal article" date="2020" name="New Phytol.">
        <title>Comparative genomics reveals dynamic genome evolution in host specialist ectomycorrhizal fungi.</title>
        <authorList>
            <person name="Lofgren L.A."/>
            <person name="Nguyen N.H."/>
            <person name="Vilgalys R."/>
            <person name="Ruytinx J."/>
            <person name="Liao H.L."/>
            <person name="Branco S."/>
            <person name="Kuo A."/>
            <person name="LaButti K."/>
            <person name="Lipzen A."/>
            <person name="Andreopoulos W."/>
            <person name="Pangilinan J."/>
            <person name="Riley R."/>
            <person name="Hundley H."/>
            <person name="Na H."/>
            <person name="Barry K."/>
            <person name="Grigoriev I.V."/>
            <person name="Stajich J.E."/>
            <person name="Kennedy P.G."/>
        </authorList>
    </citation>
    <scope>NUCLEOTIDE SEQUENCE</scope>
    <source>
        <strain evidence="2">DOB743</strain>
    </source>
</reference>
<feature type="compositionally biased region" description="Polar residues" evidence="1">
    <location>
        <begin position="70"/>
        <end position="93"/>
    </location>
</feature>
<dbReference type="OrthoDB" id="2682764at2759"/>
<dbReference type="EMBL" id="JABBWD010000017">
    <property type="protein sequence ID" value="KAG1778087.1"/>
    <property type="molecule type" value="Genomic_DNA"/>
</dbReference>
<feature type="region of interest" description="Disordered" evidence="1">
    <location>
        <begin position="65"/>
        <end position="178"/>
    </location>
</feature>
<accession>A0A9P6ZWN4</accession>
<feature type="compositionally biased region" description="Acidic residues" evidence="1">
    <location>
        <begin position="158"/>
        <end position="173"/>
    </location>
</feature>
<sequence length="739" mass="82248">MADIWTSLSAQTIAELIEVLPGIIRANPASGALTHLYDFLVSDSERPEHEDRPPPAASTILEIRDVQPESAKNQRNLHPRTSPTRSSENTTPITPVLRPRAPRPGVKSQRSKASKQAPSKLAPSRSAQGAKRGLCCREGEKAELFEGPPRKRAHVSDGEEELGEGSSDEEDSWQIDGSPPPPYPAMLNRIAELASLSSSQHLESIRSLLVTIQKQRLADLSPGTPEDLTLSGLIHKCKANSENGHYLSFISMIDSIRLAFHLARFQSQGKGTFVQLDKDMALSKGSISEMYKQGQHLTFIACAGTPYILLLIAVSGMAPSLVYRTKTTHDMISNFCKILRSPKLWTKEDGTIKEVSRIVGLMKDIHTESQPQLQFPIFMKELDGCSNDVVLNFSDFTGCDNLLSALPFKDKNVWRPLLSAQRLSCTNHTTVKIASRQSMKIVSPLSMSKFGSSPVNRENCSHWTSQEQIKAASAISISDPQDIQFKMDEVFAGGIRNNNQYLYITRESVQNQDVEFVDRDGRFLGLLISQTSPIINERLQHLHDYLHVQMPSHMAPKDSSLDSKGLFLTMHFDYFTRFAEQGDGAPADIHPDLLRKTGKSRINFAQRIPYASSTIQSNTEQYFILTEIIQDVCNLVAQAIEKYLPDQYSQLNFLSAPFTGMVLNIQCATIGHRDAEDVPICVVLPFGRFQNGQFVQYETGLVLDVLPGDFSFSHLPKSRTSIFTFLASEGHSSYILMHV</sequence>